<comment type="caution">
    <text evidence="5">The sequence shown here is derived from an EMBL/GenBank/DDBJ whole genome shotgun (WGS) entry which is preliminary data.</text>
</comment>
<dbReference type="Proteomes" id="UP000823405">
    <property type="component" value="Unassembled WGS sequence"/>
</dbReference>
<name>A0A9P6UKW5_9FUNG</name>
<feature type="compositionally biased region" description="Low complexity" evidence="3">
    <location>
        <begin position="291"/>
        <end position="307"/>
    </location>
</feature>
<protein>
    <recommendedName>
        <fullName evidence="4">Ras-GEF domain-containing protein</fullName>
    </recommendedName>
</protein>
<evidence type="ECO:0000313" key="5">
    <source>
        <dbReference type="EMBL" id="KAG0308950.1"/>
    </source>
</evidence>
<feature type="domain" description="Ras-GEF" evidence="4">
    <location>
        <begin position="571"/>
        <end position="862"/>
    </location>
</feature>
<evidence type="ECO:0000256" key="1">
    <source>
        <dbReference type="ARBA" id="ARBA00022658"/>
    </source>
</evidence>
<keyword evidence="6" id="KW-1185">Reference proteome</keyword>
<dbReference type="InterPro" id="IPR036964">
    <property type="entry name" value="RASGEF_cat_dom_sf"/>
</dbReference>
<dbReference type="InterPro" id="IPR008937">
    <property type="entry name" value="Ras-like_GEF"/>
</dbReference>
<feature type="region of interest" description="Disordered" evidence="3">
    <location>
        <begin position="974"/>
        <end position="1047"/>
    </location>
</feature>
<feature type="compositionally biased region" description="Low complexity" evidence="3">
    <location>
        <begin position="134"/>
        <end position="157"/>
    </location>
</feature>
<evidence type="ECO:0000256" key="2">
    <source>
        <dbReference type="PROSITE-ProRule" id="PRU00168"/>
    </source>
</evidence>
<accession>A0A9P6UKW5</accession>
<dbReference type="InterPro" id="IPR023578">
    <property type="entry name" value="Ras_GEF_dom_sf"/>
</dbReference>
<feature type="region of interest" description="Disordered" evidence="3">
    <location>
        <begin position="282"/>
        <end position="407"/>
    </location>
</feature>
<dbReference type="SUPFAM" id="SSF48366">
    <property type="entry name" value="Ras GEF"/>
    <property type="match status" value="1"/>
</dbReference>
<sequence>MDELQGLLTKAAEALCAGHAKDAYFGYLDILDAVAVELRKIKFIANVAITSPSTASLLTITHKTVTSAQEILAKHDATIAATIPEPKISSPSFRKASLSRHSVRLNSGQARSVTMLTEQLQAAAAARNGGNMNTPAPSLAAPSLATPTTTATATSTATSTATVTSIATAEPLYRNRLPTIPEPLTVTATEISAVTVEPLHRHRLPTIPEPLASSIRQAGISSLKPAPWSPVIYSPLLRSPSNSSIPPKPTRRPPPSPPSDMSFMETNESSEIDAELHAIHLIQGSPPDPSPLVDSPRGSLDLDSSPLVRPPLPPKPAHLNRKVTELRSTDDLYLDDDESDEDGSESDVVQGNAPGHDTHSLLRKSSSPSIAIPTPKRRPGPSVSVPVSPTQSPTNIPSSCPSSHDNSRSFSQIHYSLMRQTSVGTLMTVIPEGCVDPTNLVEAERINKEDEDQLGQKTYGPSDHIPMIPLSPLRTTHRSLVEKEKSWSVMLSETKQKLITLTAQMREGSENSTLTEEQQLLKQEDDEMTQEILQEDLHKCNLQISNVMSTVTKVRELLYRSASTASILEFQPYLIAYQLTLVESAIFMEIPEEAFLTHSAKTPHRTITASTDFFNYLTRMIEYSILFPPEASGRAQSMNHWIKVAVKLHELENFQTLKAVLCALGTPPIKRLKRTWSFLPRKSANKFETLSELMSEARNYGRYREMMNSLCADTAVSSTSDATSTFSDSSSVSSSSISGSRFDILGGWTSSDIKAKEAARRPMVPFIGTFIMDMTYLLAAVKKSSFLGAPSPSAQVPATSSLRETSAPANNDDNSSSNNNNTATATTNNNNNYNNNSNSNNNNSSNNGNNNTPKFCSEIDPRIQDLLHTVSAYKARPKYSAQPPKAYIKSSLKGQHHFRAPSLSSALQMTTKYRSSNNDRDRQSFDDEDDDSSGGGTGGQSTFGGGIRSTQQLILHYLLTRPWVPERMVDELSTIREPKVNKNSSSPSSPSTTSSATSSGVSSGGWSSASSLYSQSTATSSSLSSGLDFLRSRGSFEGSRPTSVEEE</sequence>
<dbReference type="EMBL" id="JAAAIN010000963">
    <property type="protein sequence ID" value="KAG0308950.1"/>
    <property type="molecule type" value="Genomic_DNA"/>
</dbReference>
<dbReference type="GO" id="GO:0007264">
    <property type="term" value="P:small GTPase-mediated signal transduction"/>
    <property type="evidence" value="ECO:0007669"/>
    <property type="project" value="InterPro"/>
</dbReference>
<dbReference type="GO" id="GO:0005085">
    <property type="term" value="F:guanyl-nucleotide exchange factor activity"/>
    <property type="evidence" value="ECO:0007669"/>
    <property type="project" value="UniProtKB-KW"/>
</dbReference>
<feature type="compositionally biased region" description="Low complexity" evidence="3">
    <location>
        <begin position="984"/>
        <end position="1035"/>
    </location>
</feature>
<evidence type="ECO:0000313" key="6">
    <source>
        <dbReference type="Proteomes" id="UP000823405"/>
    </source>
</evidence>
<feature type="region of interest" description="Disordered" evidence="3">
    <location>
        <begin position="128"/>
        <end position="157"/>
    </location>
</feature>
<proteinExistence type="predicted"/>
<dbReference type="PANTHER" id="PTHR23113">
    <property type="entry name" value="GUANINE NUCLEOTIDE EXCHANGE FACTOR"/>
    <property type="match status" value="1"/>
</dbReference>
<feature type="compositionally biased region" description="Polar residues" evidence="3">
    <location>
        <begin position="792"/>
        <end position="804"/>
    </location>
</feature>
<feature type="compositionally biased region" description="Pro residues" evidence="3">
    <location>
        <begin position="246"/>
        <end position="258"/>
    </location>
</feature>
<dbReference type="SMART" id="SM00147">
    <property type="entry name" value="RasGEF"/>
    <property type="match status" value="1"/>
</dbReference>
<dbReference type="Pfam" id="PF00617">
    <property type="entry name" value="RasGEF"/>
    <property type="match status" value="1"/>
</dbReference>
<evidence type="ECO:0000259" key="4">
    <source>
        <dbReference type="PROSITE" id="PS50009"/>
    </source>
</evidence>
<feature type="compositionally biased region" description="Gly residues" evidence="3">
    <location>
        <begin position="933"/>
        <end position="946"/>
    </location>
</feature>
<gene>
    <name evidence="5" type="ORF">BGZ97_013213</name>
</gene>
<dbReference type="InterPro" id="IPR001895">
    <property type="entry name" value="RASGEF_cat_dom"/>
</dbReference>
<feature type="compositionally biased region" description="Acidic residues" evidence="3">
    <location>
        <begin position="332"/>
        <end position="345"/>
    </location>
</feature>
<organism evidence="5 6">
    <name type="scientific">Linnemannia gamsii</name>
    <dbReference type="NCBI Taxonomy" id="64522"/>
    <lineage>
        <taxon>Eukaryota</taxon>
        <taxon>Fungi</taxon>
        <taxon>Fungi incertae sedis</taxon>
        <taxon>Mucoromycota</taxon>
        <taxon>Mortierellomycotina</taxon>
        <taxon>Mortierellomycetes</taxon>
        <taxon>Mortierellales</taxon>
        <taxon>Mortierellaceae</taxon>
        <taxon>Linnemannia</taxon>
    </lineage>
</organism>
<feature type="region of interest" description="Disordered" evidence="3">
    <location>
        <begin position="789"/>
        <end position="857"/>
    </location>
</feature>
<dbReference type="PANTHER" id="PTHR23113:SF99">
    <property type="entry name" value="RASGEF DOMAIN-CONTAINING PROTEIN"/>
    <property type="match status" value="1"/>
</dbReference>
<feature type="region of interest" description="Disordered" evidence="3">
    <location>
        <begin position="892"/>
        <end position="946"/>
    </location>
</feature>
<dbReference type="Gene3D" id="1.10.840.10">
    <property type="entry name" value="Ras guanine-nucleotide exchange factors catalytic domain"/>
    <property type="match status" value="1"/>
</dbReference>
<keyword evidence="1 2" id="KW-0344">Guanine-nucleotide releasing factor</keyword>
<dbReference type="PROSITE" id="PS50009">
    <property type="entry name" value="RASGEF_CAT"/>
    <property type="match status" value="1"/>
</dbReference>
<feature type="compositionally biased region" description="Low complexity" evidence="3">
    <location>
        <begin position="805"/>
        <end position="852"/>
    </location>
</feature>
<reference evidence="5" key="1">
    <citation type="journal article" date="2020" name="Fungal Divers.">
        <title>Resolving the Mortierellaceae phylogeny through synthesis of multi-gene phylogenetics and phylogenomics.</title>
        <authorList>
            <person name="Vandepol N."/>
            <person name="Liber J."/>
            <person name="Desiro A."/>
            <person name="Na H."/>
            <person name="Kennedy M."/>
            <person name="Barry K."/>
            <person name="Grigoriev I.V."/>
            <person name="Miller A.N."/>
            <person name="O'Donnell K."/>
            <person name="Stajich J.E."/>
            <person name="Bonito G."/>
        </authorList>
    </citation>
    <scope>NUCLEOTIDE SEQUENCE</scope>
    <source>
        <strain evidence="5">NVP60</strain>
    </source>
</reference>
<feature type="region of interest" description="Disordered" evidence="3">
    <location>
        <begin position="238"/>
        <end position="264"/>
    </location>
</feature>
<feature type="compositionally biased region" description="Polar residues" evidence="3">
    <location>
        <begin position="902"/>
        <end position="916"/>
    </location>
</feature>
<dbReference type="OrthoDB" id="546434at2759"/>
<dbReference type="AlphaFoldDB" id="A0A9P6UKW5"/>
<feature type="compositionally biased region" description="Polar residues" evidence="3">
    <location>
        <begin position="390"/>
        <end position="407"/>
    </location>
</feature>
<evidence type="ECO:0000256" key="3">
    <source>
        <dbReference type="SAM" id="MobiDB-lite"/>
    </source>
</evidence>